<protein>
    <submittedName>
        <fullName evidence="2">Uncharacterized protein</fullName>
    </submittedName>
</protein>
<proteinExistence type="predicted"/>
<gene>
    <name evidence="2" type="ORF">CEXT_745981</name>
</gene>
<accession>A0AAV4VVG4</accession>
<reference evidence="2 3" key="1">
    <citation type="submission" date="2021-06" db="EMBL/GenBank/DDBJ databases">
        <title>Caerostris extrusa draft genome.</title>
        <authorList>
            <person name="Kono N."/>
            <person name="Arakawa K."/>
        </authorList>
    </citation>
    <scope>NUCLEOTIDE SEQUENCE [LARGE SCALE GENOMIC DNA]</scope>
</reference>
<sequence length="100" mass="11632">MSASYWIDKRKTSYSAEAMIVITTKITRPLSYRQHQGSYKTSRRRWVQPRKGSPSSSMANLLLKTKEFILPSYESTFWEKVVCPIWVRDPLKAAAVMETK</sequence>
<comment type="caution">
    <text evidence="2">The sequence shown here is derived from an EMBL/GenBank/DDBJ whole genome shotgun (WGS) entry which is preliminary data.</text>
</comment>
<dbReference type="EMBL" id="BPLR01015222">
    <property type="protein sequence ID" value="GIY74451.1"/>
    <property type="molecule type" value="Genomic_DNA"/>
</dbReference>
<keyword evidence="3" id="KW-1185">Reference proteome</keyword>
<name>A0AAV4VVG4_CAEEX</name>
<feature type="region of interest" description="Disordered" evidence="1">
    <location>
        <begin position="33"/>
        <end position="56"/>
    </location>
</feature>
<evidence type="ECO:0000313" key="3">
    <source>
        <dbReference type="Proteomes" id="UP001054945"/>
    </source>
</evidence>
<dbReference type="AlphaFoldDB" id="A0AAV4VVG4"/>
<evidence type="ECO:0000256" key="1">
    <source>
        <dbReference type="SAM" id="MobiDB-lite"/>
    </source>
</evidence>
<evidence type="ECO:0000313" key="2">
    <source>
        <dbReference type="EMBL" id="GIY74451.1"/>
    </source>
</evidence>
<organism evidence="2 3">
    <name type="scientific">Caerostris extrusa</name>
    <name type="common">Bark spider</name>
    <name type="synonym">Caerostris bankana</name>
    <dbReference type="NCBI Taxonomy" id="172846"/>
    <lineage>
        <taxon>Eukaryota</taxon>
        <taxon>Metazoa</taxon>
        <taxon>Ecdysozoa</taxon>
        <taxon>Arthropoda</taxon>
        <taxon>Chelicerata</taxon>
        <taxon>Arachnida</taxon>
        <taxon>Araneae</taxon>
        <taxon>Araneomorphae</taxon>
        <taxon>Entelegynae</taxon>
        <taxon>Araneoidea</taxon>
        <taxon>Araneidae</taxon>
        <taxon>Caerostris</taxon>
    </lineage>
</organism>
<dbReference type="Proteomes" id="UP001054945">
    <property type="component" value="Unassembled WGS sequence"/>
</dbReference>